<gene>
    <name evidence="1" type="ORF">MUDAN_MDHGFNIF_02514</name>
</gene>
<dbReference type="Proteomes" id="UP000289996">
    <property type="component" value="Unassembled WGS sequence"/>
</dbReference>
<dbReference type="OrthoDB" id="2148857at2"/>
<dbReference type="RefSeq" id="WP_130851466.1">
    <property type="nucleotide sequence ID" value="NZ_UYIG01000035.1"/>
</dbReference>
<keyword evidence="2" id="KW-1185">Reference proteome</keyword>
<sequence length="157" mass="17366">MQRNVQAFIDEVTAEKVEQVTLQASYDQLTSKLQVWLDSFLAVVANDQLAQAELTTDHEPAISFRLETSVINLPLANLTEIGKVTMAEDEMPINLYMIAESEAFRSGLRIDELGSAEDVLADQAGALKVLTTWFDAQLDRLDTIMAAGDESDTENKD</sequence>
<reference evidence="1 2" key="1">
    <citation type="submission" date="2018-11" db="EMBL/GenBank/DDBJ databases">
        <authorList>
            <person name="Wuyts S."/>
        </authorList>
    </citation>
    <scope>NUCLEOTIDE SEQUENCE [LARGE SCALE GENOMIC DNA]</scope>
    <source>
        <strain evidence="1">Lactobacillus mudanjiangensis AMBF249</strain>
    </source>
</reference>
<dbReference type="EMBL" id="UYIG01000035">
    <property type="protein sequence ID" value="VDG27674.1"/>
    <property type="molecule type" value="Genomic_DNA"/>
</dbReference>
<name>A0A660E406_9LACO</name>
<evidence type="ECO:0000313" key="2">
    <source>
        <dbReference type="Proteomes" id="UP000289996"/>
    </source>
</evidence>
<protein>
    <submittedName>
        <fullName evidence="1">Uncharacterized protein</fullName>
    </submittedName>
</protein>
<dbReference type="AlphaFoldDB" id="A0A660E406"/>
<accession>A0A660E406</accession>
<organism evidence="1 2">
    <name type="scientific">Lactiplantibacillus mudanjiangensis</name>
    <dbReference type="NCBI Taxonomy" id="1296538"/>
    <lineage>
        <taxon>Bacteria</taxon>
        <taxon>Bacillati</taxon>
        <taxon>Bacillota</taxon>
        <taxon>Bacilli</taxon>
        <taxon>Lactobacillales</taxon>
        <taxon>Lactobacillaceae</taxon>
        <taxon>Lactiplantibacillus</taxon>
    </lineage>
</organism>
<evidence type="ECO:0000313" key="1">
    <source>
        <dbReference type="EMBL" id="VDG27674.1"/>
    </source>
</evidence>
<proteinExistence type="predicted"/>